<dbReference type="EMBL" id="LLXJ01000724">
    <property type="protein sequence ID" value="PKC06708.1"/>
    <property type="molecule type" value="Genomic_DNA"/>
</dbReference>
<dbReference type="Proteomes" id="UP000232722">
    <property type="component" value="Unassembled WGS sequence"/>
</dbReference>
<organism evidence="1 2">
    <name type="scientific">Rhizophagus irregularis</name>
    <dbReference type="NCBI Taxonomy" id="588596"/>
    <lineage>
        <taxon>Eukaryota</taxon>
        <taxon>Fungi</taxon>
        <taxon>Fungi incertae sedis</taxon>
        <taxon>Mucoromycota</taxon>
        <taxon>Glomeromycotina</taxon>
        <taxon>Glomeromycetes</taxon>
        <taxon>Glomerales</taxon>
        <taxon>Glomeraceae</taxon>
        <taxon>Rhizophagus</taxon>
    </lineage>
</organism>
<protein>
    <submittedName>
        <fullName evidence="1">Uncharacterized protein</fullName>
    </submittedName>
</protein>
<evidence type="ECO:0000313" key="1">
    <source>
        <dbReference type="EMBL" id="PKC06708.1"/>
    </source>
</evidence>
<reference evidence="1 2" key="1">
    <citation type="submission" date="2016-04" db="EMBL/GenBank/DDBJ databases">
        <title>Genome analyses suggest a sexual origin of heterokaryosis in a supposedly ancient asexual fungus.</title>
        <authorList>
            <person name="Ropars J."/>
            <person name="Sedzielewska K."/>
            <person name="Noel J."/>
            <person name="Charron P."/>
            <person name="Farinelli L."/>
            <person name="Marton T."/>
            <person name="Kruger M."/>
            <person name="Pelin A."/>
            <person name="Brachmann A."/>
            <person name="Corradi N."/>
        </authorList>
    </citation>
    <scope>NUCLEOTIDE SEQUENCE [LARGE SCALE GENOMIC DNA]</scope>
    <source>
        <strain evidence="1 2">A5</strain>
    </source>
</reference>
<dbReference type="AlphaFoldDB" id="A0A2N0PIQ1"/>
<name>A0A2N0PIQ1_9GLOM</name>
<accession>A0A2N0PIQ1</accession>
<reference evidence="1 2" key="2">
    <citation type="submission" date="2017-09" db="EMBL/GenBank/DDBJ databases">
        <title>Extensive intraspecific genome diversity in a model arbuscular mycorrhizal fungus.</title>
        <authorList>
            <person name="Chen E.C."/>
            <person name="Morin E."/>
            <person name="Beaudet D."/>
            <person name="Noel J."/>
            <person name="Ndikumana S."/>
            <person name="Charron P."/>
            <person name="St-Onge C."/>
            <person name="Giorgi J."/>
            <person name="Grigoriev I.V."/>
            <person name="Roux C."/>
            <person name="Martin F.M."/>
            <person name="Corradi N."/>
        </authorList>
    </citation>
    <scope>NUCLEOTIDE SEQUENCE [LARGE SCALE GENOMIC DNA]</scope>
    <source>
        <strain evidence="1 2">A5</strain>
    </source>
</reference>
<evidence type="ECO:0000313" key="2">
    <source>
        <dbReference type="Proteomes" id="UP000232722"/>
    </source>
</evidence>
<dbReference type="VEuPathDB" id="FungiDB:RhiirFUN_007721"/>
<proteinExistence type="predicted"/>
<comment type="caution">
    <text evidence="1">The sequence shown here is derived from an EMBL/GenBank/DDBJ whole genome shotgun (WGS) entry which is preliminary data.</text>
</comment>
<gene>
    <name evidence="1" type="ORF">RhiirA5_359972</name>
</gene>
<sequence>SFLSKVQQRSKCGICLIFNNNNNILIFFSISEYWQKPYTKWSIESWDAFYFKEHPNVTIRNLRSYLAGELRSTKVVPTYWRLMFTHSREYEHSKMCYALSLCAWEEERPDTST</sequence>
<dbReference type="VEuPathDB" id="FungiDB:RhiirA1_406770"/>
<feature type="non-terminal residue" evidence="1">
    <location>
        <position position="1"/>
    </location>
</feature>